<dbReference type="InterPro" id="IPR041985">
    <property type="entry name" value="Ribosomal_eL14_KOW"/>
</dbReference>
<keyword evidence="2" id="KW-0687">Ribonucleoprotein</keyword>
<dbReference type="Proteomes" id="UP000602260">
    <property type="component" value="Unassembled WGS sequence"/>
</dbReference>
<evidence type="ECO:0000256" key="2">
    <source>
        <dbReference type="ARBA" id="ARBA00023274"/>
    </source>
</evidence>
<dbReference type="GO" id="GO:1990904">
    <property type="term" value="C:ribonucleoprotein complex"/>
    <property type="evidence" value="ECO:0007669"/>
    <property type="project" value="UniProtKB-KW"/>
</dbReference>
<dbReference type="RefSeq" id="WP_147563689.1">
    <property type="nucleotide sequence ID" value="NZ_JACOPN010000005.1"/>
</dbReference>
<dbReference type="AlphaFoldDB" id="A0A8J6M4A8"/>
<dbReference type="InterPro" id="IPR008991">
    <property type="entry name" value="Translation_prot_SH3-like_sf"/>
</dbReference>
<dbReference type="SUPFAM" id="SSF50104">
    <property type="entry name" value="Translation proteins SH3-like domain"/>
    <property type="match status" value="1"/>
</dbReference>
<evidence type="ECO:0000313" key="4">
    <source>
        <dbReference type="Proteomes" id="UP000602260"/>
    </source>
</evidence>
<keyword evidence="1" id="KW-0689">Ribosomal protein</keyword>
<sequence length="93" mass="10194">MSNGTGRIVQALAGRDRGNFLFVVGQTQDGQLLLADGKRRKAARPKAKKLRHVCLLPQEFDHPVIQKLQQGTPVSDRELRQALAAFKGGITFG</sequence>
<evidence type="ECO:0000313" key="3">
    <source>
        <dbReference type="EMBL" id="MBC5717408.1"/>
    </source>
</evidence>
<dbReference type="CDD" id="cd06088">
    <property type="entry name" value="KOW_RPL14"/>
    <property type="match status" value="1"/>
</dbReference>
<organism evidence="3 4">
    <name type="scientific">Flintibacter faecis</name>
    <dbReference type="NCBI Taxonomy" id="2763047"/>
    <lineage>
        <taxon>Bacteria</taxon>
        <taxon>Bacillati</taxon>
        <taxon>Bacillota</taxon>
        <taxon>Clostridia</taxon>
        <taxon>Eubacteriales</taxon>
        <taxon>Flintibacter</taxon>
    </lineage>
</organism>
<name>A0A8J6M4A8_9FIRM</name>
<dbReference type="GO" id="GO:0005840">
    <property type="term" value="C:ribosome"/>
    <property type="evidence" value="ECO:0007669"/>
    <property type="project" value="UniProtKB-KW"/>
</dbReference>
<keyword evidence="4" id="KW-1185">Reference proteome</keyword>
<comment type="caution">
    <text evidence="3">The sequence shown here is derived from an EMBL/GenBank/DDBJ whole genome shotgun (WGS) entry which is preliminary data.</text>
</comment>
<proteinExistence type="predicted"/>
<evidence type="ECO:0000256" key="1">
    <source>
        <dbReference type="ARBA" id="ARBA00022980"/>
    </source>
</evidence>
<reference evidence="3" key="1">
    <citation type="submission" date="2020-08" db="EMBL/GenBank/DDBJ databases">
        <title>Genome public.</title>
        <authorList>
            <person name="Liu C."/>
            <person name="Sun Q."/>
        </authorList>
    </citation>
    <scope>NUCLEOTIDE SEQUENCE</scope>
    <source>
        <strain evidence="3">BX5</strain>
    </source>
</reference>
<protein>
    <submittedName>
        <fullName evidence="3">KOW domain-containing RNA-binding protein</fullName>
    </submittedName>
</protein>
<dbReference type="EMBL" id="JACOPN010000005">
    <property type="protein sequence ID" value="MBC5717408.1"/>
    <property type="molecule type" value="Genomic_DNA"/>
</dbReference>
<gene>
    <name evidence="3" type="ORF">H8S55_08755</name>
</gene>
<accession>A0A8J6M4A8</accession>